<dbReference type="Gene3D" id="1.20.120.1810">
    <property type="match status" value="1"/>
</dbReference>
<accession>A0ABX7PW97</accession>
<dbReference type="Proteomes" id="UP000663088">
    <property type="component" value="Chromosome"/>
</dbReference>
<protein>
    <submittedName>
        <fullName evidence="1">RNA polymerase subunit sigma-70</fullName>
    </submittedName>
</protein>
<reference evidence="1 2" key="1">
    <citation type="submission" date="2020-12" db="EMBL/GenBank/DDBJ databases">
        <authorList>
            <person name="Awala S.I."/>
            <person name="Gwak J.-H."/>
            <person name="Kim S.-J."/>
            <person name="Rhee S.-K."/>
        </authorList>
    </citation>
    <scope>NUCLEOTIDE SEQUENCE [LARGE SCALE GENOMIC DNA]</scope>
    <source>
        <strain evidence="1 2">IT5</strain>
    </source>
</reference>
<evidence type="ECO:0000313" key="2">
    <source>
        <dbReference type="Proteomes" id="UP000663088"/>
    </source>
</evidence>
<gene>
    <name evidence="1" type="ORF">EM20IM_00275</name>
</gene>
<proteinExistence type="predicted"/>
<dbReference type="InterPro" id="IPR013325">
    <property type="entry name" value="RNA_pol_sigma_r2"/>
</dbReference>
<keyword evidence="2" id="KW-1185">Reference proteome</keyword>
<organism evidence="1 2">
    <name type="scientific">Candidatus Methylacidiphilum infernorum</name>
    <dbReference type="NCBI Taxonomy" id="511746"/>
    <lineage>
        <taxon>Bacteria</taxon>
        <taxon>Pseudomonadati</taxon>
        <taxon>Verrucomicrobiota</taxon>
        <taxon>Methylacidiphilae</taxon>
        <taxon>Methylacidiphilales</taxon>
        <taxon>Methylacidiphilaceae</taxon>
        <taxon>Methylacidiphilum (ex Ratnadevi et al. 2023)</taxon>
    </lineage>
</organism>
<dbReference type="EMBL" id="CP065956">
    <property type="protein sequence ID" value="QSR86846.1"/>
    <property type="molecule type" value="Genomic_DNA"/>
</dbReference>
<dbReference type="RefSeq" id="WP_206847219.1">
    <property type="nucleotide sequence ID" value="NZ_CP065956.1"/>
</dbReference>
<evidence type="ECO:0000313" key="1">
    <source>
        <dbReference type="EMBL" id="QSR86846.1"/>
    </source>
</evidence>
<sequence>MDMQNSLQEKNEIDWWNESIKKFQEALYEEKLSLLKIPTIKKSLVERIIQLHEPSKQKRISAKEVILLISLIRSKKEDNAEKVLLALDKLHLNILWWNSLREEAEKVEGKELTAWKKKRAILAKLSEPLIVKGVELIKRVVKTNNPNIKEAVLSDGIIGFYKALEKYNPSLSTPFPPYAQYWIKNEVATEALRSKTVQISSYQKKKNARQSHDFSSCGDDAIQNPAVVSLDSSINSDGDPLHEVIPAQKGFFLPSDDEELKKEWIQIIEKAPRDFKAVLMLKYPYPIWEVKIDRYFLGAEAFQYRKSLSLKRILIGIKKGGQKASDPPGQ</sequence>
<dbReference type="SUPFAM" id="SSF88946">
    <property type="entry name" value="Sigma2 domain of RNA polymerase sigma factors"/>
    <property type="match status" value="2"/>
</dbReference>
<name>A0ABX7PW97_9BACT</name>